<feature type="compositionally biased region" description="Pro residues" evidence="1">
    <location>
        <begin position="139"/>
        <end position="148"/>
    </location>
</feature>
<dbReference type="KEGG" id="zca:113928552"/>
<evidence type="ECO:0000256" key="1">
    <source>
        <dbReference type="SAM" id="MobiDB-lite"/>
    </source>
</evidence>
<dbReference type="AlphaFoldDB" id="A0A6J2DZW4"/>
<protein>
    <submittedName>
        <fullName evidence="3">Basic proline-rich protein-like</fullName>
    </submittedName>
</protein>
<dbReference type="GeneID" id="113928552"/>
<evidence type="ECO:0000313" key="3">
    <source>
        <dbReference type="RefSeq" id="XP_027460222.1"/>
    </source>
</evidence>
<gene>
    <name evidence="3" type="primary">LOC113928552</name>
</gene>
<sequence length="318" mass="33199">MRGARGGVGTGRRNSPESLNSRWVTLTLTSGGLWRPTPFLPPLFSLFPGATYNTHRGPPSTVWLEQGRGAVSWLTSGAKAEGPQGSGPAPGDLSPPRLHAGPFVPAGGRRSRAPSQRPAGAPPHTGAASPAASREAGCRPPPPPPPPALEVEIPGPTQQWRSRKLAPRLPQAHSGLGPACGRDGKAAASAFLLPAWSGLVAVPGVGLPACPEEAATSPGGPSCGGIKPGFPGTARRGRGAPERGPLGWAARWDRKAGMSKGENRDGRDVLMAVKYHSLQLQEPRRSGLEIKPGRPVTERGRVIRIPPSVETRALWVRN</sequence>
<organism evidence="2 3">
    <name type="scientific">Zalophus californianus</name>
    <name type="common">California sealion</name>
    <dbReference type="NCBI Taxonomy" id="9704"/>
    <lineage>
        <taxon>Eukaryota</taxon>
        <taxon>Metazoa</taxon>
        <taxon>Chordata</taxon>
        <taxon>Craniata</taxon>
        <taxon>Vertebrata</taxon>
        <taxon>Euteleostomi</taxon>
        <taxon>Mammalia</taxon>
        <taxon>Eutheria</taxon>
        <taxon>Laurasiatheria</taxon>
        <taxon>Carnivora</taxon>
        <taxon>Caniformia</taxon>
        <taxon>Pinnipedia</taxon>
        <taxon>Otariidae</taxon>
        <taxon>Zalophus</taxon>
    </lineage>
</organism>
<evidence type="ECO:0000313" key="2">
    <source>
        <dbReference type="Proteomes" id="UP000515165"/>
    </source>
</evidence>
<reference evidence="3" key="1">
    <citation type="submission" date="2025-08" db="UniProtKB">
        <authorList>
            <consortium name="RefSeq"/>
        </authorList>
    </citation>
    <scope>IDENTIFICATION</scope>
    <source>
        <tissue evidence="3">Blood</tissue>
    </source>
</reference>
<feature type="region of interest" description="Disordered" evidence="1">
    <location>
        <begin position="77"/>
        <end position="163"/>
    </location>
</feature>
<dbReference type="Proteomes" id="UP000515165">
    <property type="component" value="Chromosome 5"/>
</dbReference>
<feature type="region of interest" description="Disordered" evidence="1">
    <location>
        <begin position="213"/>
        <end position="246"/>
    </location>
</feature>
<keyword evidence="2" id="KW-1185">Reference proteome</keyword>
<accession>A0A6J2DZW4</accession>
<dbReference type="OrthoDB" id="10316859at2759"/>
<proteinExistence type="predicted"/>
<dbReference type="RefSeq" id="XP_027460222.1">
    <property type="nucleotide sequence ID" value="XM_027604421.2"/>
</dbReference>
<name>A0A6J2DZW4_ZALCA</name>